<gene>
    <name evidence="1" type="primary">trhO</name>
    <name evidence="3" type="ORF">F8S09_04810</name>
</gene>
<dbReference type="EMBL" id="WBSL01000001">
    <property type="protein sequence ID" value="MPY66018.1"/>
    <property type="molecule type" value="Genomic_DNA"/>
</dbReference>
<dbReference type="SMART" id="SM00450">
    <property type="entry name" value="RHOD"/>
    <property type="match status" value="1"/>
</dbReference>
<dbReference type="HAMAP" id="MF_00469">
    <property type="entry name" value="TrhO"/>
    <property type="match status" value="1"/>
</dbReference>
<dbReference type="EC" id="1.14.-.-" evidence="1"/>
<dbReference type="Gene3D" id="3.30.70.100">
    <property type="match status" value="1"/>
</dbReference>
<organism evidence="3 4">
    <name type="scientific">Deinococcus terrestris</name>
    <dbReference type="NCBI Taxonomy" id="2651870"/>
    <lineage>
        <taxon>Bacteria</taxon>
        <taxon>Thermotogati</taxon>
        <taxon>Deinococcota</taxon>
        <taxon>Deinococci</taxon>
        <taxon>Deinococcales</taxon>
        <taxon>Deinococcaceae</taxon>
        <taxon>Deinococcus</taxon>
    </lineage>
</organism>
<protein>
    <recommendedName>
        <fullName evidence="1">tRNA uridine(34) hydroxylase</fullName>
        <ecNumber evidence="1">1.14.-.-</ecNumber>
    </recommendedName>
    <alternativeName>
        <fullName evidence="1">tRNA hydroxylation protein O</fullName>
    </alternativeName>
</protein>
<dbReference type="Pfam" id="PF00581">
    <property type="entry name" value="Rhodanese"/>
    <property type="match status" value="1"/>
</dbReference>
<accession>A0A7X1NUP3</accession>
<dbReference type="PANTHER" id="PTHR43268:SF3">
    <property type="entry name" value="RHODANESE-LIKE DOMAIN-CONTAINING PROTEIN 7-RELATED"/>
    <property type="match status" value="1"/>
</dbReference>
<dbReference type="SUPFAM" id="SSF52821">
    <property type="entry name" value="Rhodanese/Cell cycle control phosphatase"/>
    <property type="match status" value="1"/>
</dbReference>
<proteinExistence type="inferred from homology"/>
<dbReference type="GO" id="GO:0016740">
    <property type="term" value="F:transferase activity"/>
    <property type="evidence" value="ECO:0007669"/>
    <property type="project" value="UniProtKB-KW"/>
</dbReference>
<keyword evidence="4" id="KW-1185">Reference proteome</keyword>
<evidence type="ECO:0000259" key="2">
    <source>
        <dbReference type="PROSITE" id="PS50206"/>
    </source>
</evidence>
<dbReference type="PANTHER" id="PTHR43268">
    <property type="entry name" value="THIOSULFATE SULFURTRANSFERASE/RHODANESE-LIKE DOMAIN-CONTAINING PROTEIN 2"/>
    <property type="match status" value="1"/>
</dbReference>
<evidence type="ECO:0000313" key="4">
    <source>
        <dbReference type="Proteomes" id="UP000484842"/>
    </source>
</evidence>
<dbReference type="Proteomes" id="UP000484842">
    <property type="component" value="Unassembled WGS sequence"/>
</dbReference>
<dbReference type="NCBIfam" id="NF001136">
    <property type="entry name" value="PRK00142.1-4"/>
    <property type="match status" value="1"/>
</dbReference>
<dbReference type="PROSITE" id="PS50206">
    <property type="entry name" value="RHODANESE_3"/>
    <property type="match status" value="1"/>
</dbReference>
<comment type="catalytic activity">
    <reaction evidence="1">
        <text>uridine(34) in tRNA + AH2 + O2 = 5-hydroxyuridine(34) in tRNA + A + H2O</text>
        <dbReference type="Rhea" id="RHEA:64224"/>
        <dbReference type="Rhea" id="RHEA-COMP:11727"/>
        <dbReference type="Rhea" id="RHEA-COMP:13381"/>
        <dbReference type="ChEBI" id="CHEBI:13193"/>
        <dbReference type="ChEBI" id="CHEBI:15377"/>
        <dbReference type="ChEBI" id="CHEBI:15379"/>
        <dbReference type="ChEBI" id="CHEBI:17499"/>
        <dbReference type="ChEBI" id="CHEBI:65315"/>
        <dbReference type="ChEBI" id="CHEBI:136877"/>
    </reaction>
</comment>
<dbReference type="InterPro" id="IPR036873">
    <property type="entry name" value="Rhodanese-like_dom_sf"/>
</dbReference>
<keyword evidence="1" id="KW-0819">tRNA processing</keyword>
<dbReference type="GO" id="GO:0016705">
    <property type="term" value="F:oxidoreductase activity, acting on paired donors, with incorporation or reduction of molecular oxygen"/>
    <property type="evidence" value="ECO:0007669"/>
    <property type="project" value="UniProtKB-UniRule"/>
</dbReference>
<name>A0A7X1NUP3_9DEIO</name>
<comment type="function">
    <text evidence="1">Catalyzes oxygen-dependent 5-hydroxyuridine (ho5U) modification at position 34 in tRNAs.</text>
</comment>
<dbReference type="AlphaFoldDB" id="A0A7X1NUP3"/>
<comment type="caution">
    <text evidence="3">The sequence shown here is derived from an EMBL/GenBank/DDBJ whole genome shotgun (WGS) entry which is preliminary data.</text>
</comment>
<dbReference type="CDD" id="cd01518">
    <property type="entry name" value="RHOD_YceA"/>
    <property type="match status" value="1"/>
</dbReference>
<dbReference type="GO" id="GO:0006400">
    <property type="term" value="P:tRNA modification"/>
    <property type="evidence" value="ECO:0007669"/>
    <property type="project" value="UniProtKB-UniRule"/>
</dbReference>
<comment type="similarity">
    <text evidence="1">Belongs to the TrhO family.</text>
</comment>
<keyword evidence="1" id="KW-0560">Oxidoreductase</keyword>
<dbReference type="InterPro" id="IPR040503">
    <property type="entry name" value="TRHO_N"/>
</dbReference>
<dbReference type="Gene3D" id="3.40.250.10">
    <property type="entry name" value="Rhodanese-like domain"/>
    <property type="match status" value="1"/>
</dbReference>
<evidence type="ECO:0000313" key="3">
    <source>
        <dbReference type="EMBL" id="MPY66018.1"/>
    </source>
</evidence>
<feature type="domain" description="Rhodanese" evidence="2">
    <location>
        <begin position="140"/>
        <end position="234"/>
    </location>
</feature>
<sequence length="312" mass="34626">MPARNPPNRYHLPVSVPAPSPAWVVAALYQFRPLENPARLRDDLRPLASRLGLCGTLIVAPEGINGTVAGSREGIDELHAFLREAGFDRMEYKESASAERPFRRLKVRLKREIVTMGVPVQPPLQAGHYVTPAEWNALLDDPDVLVIDTRNRYEVEAGTFRGAMSPELDSFREFPAWVEAHRDDLAGRRVAMFCTGGIRCEKSTSLLRGLGFEDVFHLQGGILRYLEEVAEEESRWEGECFVFDGRVTVGHGLTPGTAQMCHSCGWPLTPEDTAHPQFEPGVSCGHCFGATTPAQKAAFRERQRQYDAAGPT</sequence>
<dbReference type="Pfam" id="PF17773">
    <property type="entry name" value="UPF0176_N"/>
    <property type="match status" value="1"/>
</dbReference>
<dbReference type="InterPro" id="IPR001763">
    <property type="entry name" value="Rhodanese-like_dom"/>
</dbReference>
<keyword evidence="3" id="KW-0808">Transferase</keyword>
<reference evidence="3 4" key="1">
    <citation type="submission" date="2019-10" db="EMBL/GenBank/DDBJ databases">
        <title>Deinococcus sp. isolated from soil.</title>
        <authorList>
            <person name="Li Y."/>
            <person name="Wang J."/>
        </authorList>
    </citation>
    <scope>NUCLEOTIDE SEQUENCE [LARGE SCALE GENOMIC DNA]</scope>
    <source>
        <strain evidence="3 4">SDU3-2</strain>
    </source>
</reference>
<dbReference type="InterPro" id="IPR020936">
    <property type="entry name" value="TrhO"/>
</dbReference>
<evidence type="ECO:0000256" key="1">
    <source>
        <dbReference type="HAMAP-Rule" id="MF_00469"/>
    </source>
</evidence>